<proteinExistence type="predicted"/>
<dbReference type="EMBL" id="JANKHO010002958">
    <property type="protein sequence ID" value="KAJ3487305.1"/>
    <property type="molecule type" value="Genomic_DNA"/>
</dbReference>
<keyword evidence="2" id="KW-1185">Reference proteome</keyword>
<dbReference type="OrthoDB" id="5424209at2759"/>
<evidence type="ECO:0000313" key="2">
    <source>
        <dbReference type="Proteomes" id="UP001148786"/>
    </source>
</evidence>
<comment type="caution">
    <text evidence="1">The sequence shown here is derived from an EMBL/GenBank/DDBJ whole genome shotgun (WGS) entry which is preliminary data.</text>
</comment>
<gene>
    <name evidence="1" type="ORF">NLJ89_g11727</name>
</gene>
<sequence length="102" mass="10950">MVIKRGTTTGLTVGRANNIFSYARIYDDDGDDKAKTSEEWAILPFDSESGAFSKKGDSGSVIVDGLGRIGDPNITYATPISFVLKRTEENGLHANVNPILTA</sequence>
<organism evidence="1 2">
    <name type="scientific">Agrocybe chaxingu</name>
    <dbReference type="NCBI Taxonomy" id="84603"/>
    <lineage>
        <taxon>Eukaryota</taxon>
        <taxon>Fungi</taxon>
        <taxon>Dikarya</taxon>
        <taxon>Basidiomycota</taxon>
        <taxon>Agaricomycotina</taxon>
        <taxon>Agaricomycetes</taxon>
        <taxon>Agaricomycetidae</taxon>
        <taxon>Agaricales</taxon>
        <taxon>Agaricineae</taxon>
        <taxon>Strophariaceae</taxon>
        <taxon>Agrocybe</taxon>
    </lineage>
</organism>
<evidence type="ECO:0000313" key="1">
    <source>
        <dbReference type="EMBL" id="KAJ3487305.1"/>
    </source>
</evidence>
<accession>A0A9W8MPR3</accession>
<name>A0A9W8MPR3_9AGAR</name>
<dbReference type="AlphaFoldDB" id="A0A9W8MPR3"/>
<dbReference type="Proteomes" id="UP001148786">
    <property type="component" value="Unassembled WGS sequence"/>
</dbReference>
<reference evidence="1" key="1">
    <citation type="submission" date="2022-07" db="EMBL/GenBank/DDBJ databases">
        <title>Genome Sequence of Agrocybe chaxingu.</title>
        <authorList>
            <person name="Buettner E."/>
        </authorList>
    </citation>
    <scope>NUCLEOTIDE SEQUENCE</scope>
    <source>
        <strain evidence="1">MP-N11</strain>
    </source>
</reference>
<protein>
    <submittedName>
        <fullName evidence="1">Uncharacterized protein</fullName>
    </submittedName>
</protein>